<dbReference type="AlphaFoldDB" id="A0A0T7GWH5"/>
<evidence type="ECO:0000313" key="3">
    <source>
        <dbReference type="Proteomes" id="UP000039660"/>
    </source>
</evidence>
<name>A0A0T7GWH5_NEOGA</name>
<feature type="signal peptide" evidence="1">
    <location>
        <begin position="1"/>
        <end position="24"/>
    </location>
</feature>
<keyword evidence="1" id="KW-0732">Signal</keyword>
<dbReference type="RefSeq" id="WP_046636947.1">
    <property type="nucleotide sequence ID" value="NZ_CCRK01000010.1"/>
</dbReference>
<organism evidence="2 3">
    <name type="scientific">Neorhizobium galegae bv. officinalis</name>
    <dbReference type="NCBI Taxonomy" id="323656"/>
    <lineage>
        <taxon>Bacteria</taxon>
        <taxon>Pseudomonadati</taxon>
        <taxon>Pseudomonadota</taxon>
        <taxon>Alphaproteobacteria</taxon>
        <taxon>Hyphomicrobiales</taxon>
        <taxon>Rhizobiaceae</taxon>
        <taxon>Rhizobium/Agrobacterium group</taxon>
        <taxon>Neorhizobium</taxon>
    </lineage>
</organism>
<dbReference type="Proteomes" id="UP000039660">
    <property type="component" value="Unassembled WGS sequence"/>
</dbReference>
<evidence type="ECO:0008006" key="4">
    <source>
        <dbReference type="Google" id="ProtNLM"/>
    </source>
</evidence>
<reference evidence="2 3" key="1">
    <citation type="submission" date="2014-08" db="EMBL/GenBank/DDBJ databases">
        <authorList>
            <person name="Chen Y.-H."/>
        </authorList>
    </citation>
    <scope>NUCLEOTIDE SEQUENCE [LARGE SCALE GENOMIC DNA]</scope>
</reference>
<feature type="chain" id="PRO_5018231233" description="Secreted protein" evidence="1">
    <location>
        <begin position="25"/>
        <end position="115"/>
    </location>
</feature>
<evidence type="ECO:0000313" key="2">
    <source>
        <dbReference type="EMBL" id="CDZ51622.1"/>
    </source>
</evidence>
<gene>
    <name evidence="2" type="ORF">NGAL_HAMBI1189_40730</name>
</gene>
<protein>
    <recommendedName>
        <fullName evidence="4">Secreted protein</fullName>
    </recommendedName>
</protein>
<dbReference type="EMBL" id="CCRK01000010">
    <property type="protein sequence ID" value="CDZ51622.1"/>
    <property type="molecule type" value="Genomic_DNA"/>
</dbReference>
<accession>A0A0T7GWH5</accession>
<sequence>MKMRLRQFRAIAMLMSLLVIVNLAAVASAAAKVREVCPETVVSATGEHSKLPEVHHGRGVAGDCCSGMHCCPIVPHLQYADIGPRTRVLPSPLLDDDTPLLLVRAIDPPPRSGNV</sequence>
<proteinExistence type="predicted"/>
<evidence type="ECO:0000256" key="1">
    <source>
        <dbReference type="SAM" id="SignalP"/>
    </source>
</evidence>